<keyword evidence="1" id="KW-0547">Nucleotide-binding</keyword>
<dbReference type="Pfam" id="PF07714">
    <property type="entry name" value="PK_Tyr_Ser-Thr"/>
    <property type="match status" value="1"/>
</dbReference>
<gene>
    <name evidence="5" type="ORF">VOLCADRAFT_90500</name>
</gene>
<dbReference type="Gene3D" id="3.30.200.20">
    <property type="entry name" value="Phosphorylase Kinase, domain 1"/>
    <property type="match status" value="1"/>
</dbReference>
<sequence length="663" mass="69341">MQFSCVQWRYQQESPPQPLNLTRMDFSYLAAKIQLAAGVALRLQGLEVWRALTRISAHLDFMAVSRGALVTLEATSAAYRESKEEEAVAAVLSVAVVVMVVVVGDVSYLTQVLDSALANNGGYTIRCWGLMAGGTQSGWGVETLRAGLRVTCRGGRYVNSYMACDWTVGPDCVAQRGAERVGFEVAVTATAVASAVRHLQHQCRTERVKPVRQVLVQRVLEPVEAFLQEPERVEAVRRQLAASRQAVSVQVLGLIGHGSFARVYKGIWQGHVVALKVLILPACLTRDERLQHIAVMEAAVSSALSHPNLVQTYSYSFRAIMDSTLGTSSSATSANDQQNASTGGGGAAGNGNGNDGGGGGKRSVTVSTVPTTTRSRRTAEECEAHGYELQLVLEYCDLGTLRQALDRGAFHRNLAAGAYLGGGGGGDDGREGGGGGGGRPSCGTTDSSISTAAYGHGPPPSALQGTIEPGGGGGPGGDTTAAAAAPAAGLQQPLGAENSFQGTTMWFRDAPVGAGGGSGGGGGTTSSPATGVPAPSVVAAPSSFEQLLDTGVVAKVSDFGLSTHVDDRLETHVSAVTAQGTLTHMSPELMLYGHISRHQDTYAFGIMLYELFTGERATAGCPGRCYRTRWRFGACVPCSRLTRHPTTGIWRSDAGKPTPRRGT</sequence>
<keyword evidence="3" id="KW-0812">Transmembrane</keyword>
<evidence type="ECO:0000259" key="4">
    <source>
        <dbReference type="PROSITE" id="PS50011"/>
    </source>
</evidence>
<evidence type="ECO:0000256" key="1">
    <source>
        <dbReference type="PROSITE-ProRule" id="PRU10141"/>
    </source>
</evidence>
<dbReference type="SUPFAM" id="SSF56112">
    <property type="entry name" value="Protein kinase-like (PK-like)"/>
    <property type="match status" value="1"/>
</dbReference>
<proteinExistence type="predicted"/>
<dbReference type="InParanoid" id="D8TUJ7"/>
<dbReference type="OrthoDB" id="549374at2759"/>
<dbReference type="RefSeq" id="XP_002950167.1">
    <property type="nucleotide sequence ID" value="XM_002950121.1"/>
</dbReference>
<dbReference type="Gene3D" id="1.10.510.10">
    <property type="entry name" value="Transferase(Phosphotransferase) domain 1"/>
    <property type="match status" value="1"/>
</dbReference>
<dbReference type="AlphaFoldDB" id="D8TUJ7"/>
<dbReference type="GeneID" id="9619373"/>
<feature type="region of interest" description="Disordered" evidence="2">
    <location>
        <begin position="419"/>
        <end position="482"/>
    </location>
</feature>
<dbReference type="PROSITE" id="PS50011">
    <property type="entry name" value="PROTEIN_KINASE_DOM"/>
    <property type="match status" value="1"/>
</dbReference>
<dbReference type="InterPro" id="IPR000719">
    <property type="entry name" value="Prot_kinase_dom"/>
</dbReference>
<keyword evidence="3" id="KW-1133">Transmembrane helix</keyword>
<dbReference type="PANTHER" id="PTHR44329:SF214">
    <property type="entry name" value="PROTEIN KINASE DOMAIN-CONTAINING PROTEIN"/>
    <property type="match status" value="1"/>
</dbReference>
<evidence type="ECO:0000313" key="6">
    <source>
        <dbReference type="Proteomes" id="UP000001058"/>
    </source>
</evidence>
<protein>
    <recommendedName>
        <fullName evidence="4">Protein kinase domain-containing protein</fullName>
    </recommendedName>
</protein>
<feature type="compositionally biased region" description="Gly residues" evidence="2">
    <location>
        <begin position="419"/>
        <end position="440"/>
    </location>
</feature>
<feature type="compositionally biased region" description="Gly residues" evidence="2">
    <location>
        <begin position="342"/>
        <end position="361"/>
    </location>
</feature>
<feature type="domain" description="Protein kinase" evidence="4">
    <location>
        <begin position="249"/>
        <end position="663"/>
    </location>
</feature>
<feature type="region of interest" description="Disordered" evidence="2">
    <location>
        <begin position="510"/>
        <end position="531"/>
    </location>
</feature>
<dbReference type="InterPro" id="IPR051681">
    <property type="entry name" value="Ser/Thr_Kinases-Pseudokinases"/>
</dbReference>
<dbReference type="Proteomes" id="UP000001058">
    <property type="component" value="Unassembled WGS sequence"/>
</dbReference>
<name>D8TUJ7_VOLCA</name>
<feature type="region of interest" description="Disordered" evidence="2">
    <location>
        <begin position="328"/>
        <end position="380"/>
    </location>
</feature>
<organism evidence="6">
    <name type="scientific">Volvox carteri f. nagariensis</name>
    <dbReference type="NCBI Taxonomy" id="3068"/>
    <lineage>
        <taxon>Eukaryota</taxon>
        <taxon>Viridiplantae</taxon>
        <taxon>Chlorophyta</taxon>
        <taxon>core chlorophytes</taxon>
        <taxon>Chlorophyceae</taxon>
        <taxon>CS clade</taxon>
        <taxon>Chlamydomonadales</taxon>
        <taxon>Volvocaceae</taxon>
        <taxon>Volvox</taxon>
    </lineage>
</organism>
<dbReference type="GO" id="GO:0004674">
    <property type="term" value="F:protein serine/threonine kinase activity"/>
    <property type="evidence" value="ECO:0007669"/>
    <property type="project" value="TreeGrafter"/>
</dbReference>
<dbReference type="EMBL" id="GL378338">
    <property type="protein sequence ID" value="EFJ48835.1"/>
    <property type="molecule type" value="Genomic_DNA"/>
</dbReference>
<feature type="transmembrane region" description="Helical" evidence="3">
    <location>
        <begin position="87"/>
        <end position="109"/>
    </location>
</feature>
<dbReference type="PANTHER" id="PTHR44329">
    <property type="entry name" value="SERINE/THREONINE-PROTEIN KINASE TNNI3K-RELATED"/>
    <property type="match status" value="1"/>
</dbReference>
<evidence type="ECO:0000313" key="5">
    <source>
        <dbReference type="EMBL" id="EFJ48835.1"/>
    </source>
</evidence>
<dbReference type="KEGG" id="vcn:VOLCADRAFT_90500"/>
<feature type="compositionally biased region" description="Gly residues" evidence="2">
    <location>
        <begin position="468"/>
        <end position="477"/>
    </location>
</feature>
<keyword evidence="1" id="KW-0067">ATP-binding</keyword>
<evidence type="ECO:0000256" key="3">
    <source>
        <dbReference type="SAM" id="Phobius"/>
    </source>
</evidence>
<feature type="compositionally biased region" description="Polar residues" evidence="2">
    <location>
        <begin position="442"/>
        <end position="451"/>
    </location>
</feature>
<feature type="binding site" evidence="1">
    <location>
        <position position="276"/>
    </location>
    <ligand>
        <name>ATP</name>
        <dbReference type="ChEBI" id="CHEBI:30616"/>
    </ligand>
</feature>
<dbReference type="PROSITE" id="PS00107">
    <property type="entry name" value="PROTEIN_KINASE_ATP"/>
    <property type="match status" value="1"/>
</dbReference>
<keyword evidence="3" id="KW-0472">Membrane</keyword>
<dbReference type="InterPro" id="IPR001245">
    <property type="entry name" value="Ser-Thr/Tyr_kinase_cat_dom"/>
</dbReference>
<dbReference type="GO" id="GO:0005524">
    <property type="term" value="F:ATP binding"/>
    <property type="evidence" value="ECO:0007669"/>
    <property type="project" value="UniProtKB-UniRule"/>
</dbReference>
<dbReference type="STRING" id="3068.D8TUJ7"/>
<keyword evidence="6" id="KW-1185">Reference proteome</keyword>
<reference evidence="5 6" key="1">
    <citation type="journal article" date="2010" name="Science">
        <title>Genomic analysis of organismal complexity in the multicellular green alga Volvox carteri.</title>
        <authorList>
            <person name="Prochnik S.E."/>
            <person name="Umen J."/>
            <person name="Nedelcu A.M."/>
            <person name="Hallmann A."/>
            <person name="Miller S.M."/>
            <person name="Nishii I."/>
            <person name="Ferris P."/>
            <person name="Kuo A."/>
            <person name="Mitros T."/>
            <person name="Fritz-Laylin L.K."/>
            <person name="Hellsten U."/>
            <person name="Chapman J."/>
            <person name="Simakov O."/>
            <person name="Rensing S.A."/>
            <person name="Terry A."/>
            <person name="Pangilinan J."/>
            <person name="Kapitonov V."/>
            <person name="Jurka J."/>
            <person name="Salamov A."/>
            <person name="Shapiro H."/>
            <person name="Schmutz J."/>
            <person name="Grimwood J."/>
            <person name="Lindquist E."/>
            <person name="Lucas S."/>
            <person name="Grigoriev I.V."/>
            <person name="Schmitt R."/>
            <person name="Kirk D."/>
            <person name="Rokhsar D.S."/>
        </authorList>
    </citation>
    <scope>NUCLEOTIDE SEQUENCE [LARGE SCALE GENOMIC DNA]</scope>
    <source>
        <strain evidence="6">f. Nagariensis / Eve</strain>
    </source>
</reference>
<feature type="compositionally biased region" description="Low complexity" evidence="2">
    <location>
        <begin position="362"/>
        <end position="373"/>
    </location>
</feature>
<accession>D8TUJ7</accession>
<evidence type="ECO:0000256" key="2">
    <source>
        <dbReference type="SAM" id="MobiDB-lite"/>
    </source>
</evidence>
<feature type="compositionally biased region" description="Gly residues" evidence="2">
    <location>
        <begin position="513"/>
        <end position="524"/>
    </location>
</feature>
<dbReference type="InterPro" id="IPR011009">
    <property type="entry name" value="Kinase-like_dom_sf"/>
</dbReference>
<dbReference type="InterPro" id="IPR017441">
    <property type="entry name" value="Protein_kinase_ATP_BS"/>
</dbReference>